<keyword evidence="1" id="KW-1133">Transmembrane helix</keyword>
<feature type="transmembrane region" description="Helical" evidence="1">
    <location>
        <begin position="31"/>
        <end position="54"/>
    </location>
</feature>
<keyword evidence="1" id="KW-0472">Membrane</keyword>
<comment type="caution">
    <text evidence="2">The sequence shown here is derived from an EMBL/GenBank/DDBJ whole genome shotgun (WGS) entry which is preliminary data.</text>
</comment>
<reference evidence="3" key="1">
    <citation type="journal article" date="2019" name="Int. J. Syst. Evol. Microbiol.">
        <title>The Global Catalogue of Microorganisms (GCM) 10K type strain sequencing project: providing services to taxonomists for standard genome sequencing and annotation.</title>
        <authorList>
            <consortium name="The Broad Institute Genomics Platform"/>
            <consortium name="The Broad Institute Genome Sequencing Center for Infectious Disease"/>
            <person name="Wu L."/>
            <person name="Ma J."/>
        </authorList>
    </citation>
    <scope>NUCLEOTIDE SEQUENCE [LARGE SCALE GENOMIC DNA]</scope>
    <source>
        <strain evidence="3">KCTC 13528</strain>
    </source>
</reference>
<organism evidence="2 3">
    <name type="scientific">Jeotgalibacillus terrae</name>
    <dbReference type="NCBI Taxonomy" id="587735"/>
    <lineage>
        <taxon>Bacteria</taxon>
        <taxon>Bacillati</taxon>
        <taxon>Bacillota</taxon>
        <taxon>Bacilli</taxon>
        <taxon>Bacillales</taxon>
        <taxon>Caryophanaceae</taxon>
        <taxon>Jeotgalibacillus</taxon>
    </lineage>
</organism>
<protein>
    <recommendedName>
        <fullName evidence="4">DUF4305 domain-containing protein</fullName>
    </recommendedName>
</protein>
<gene>
    <name evidence="2" type="ORF">ACFS5P_13205</name>
</gene>
<keyword evidence="1" id="KW-0812">Transmembrane</keyword>
<evidence type="ECO:0000313" key="2">
    <source>
        <dbReference type="EMBL" id="MFD2912840.1"/>
    </source>
</evidence>
<sequence>MERFLMIFGLLVFTGGFIFFVMNLIGDYEDIVFIGSVVVMLNAAIAIGVSEVLGRLSKVD</sequence>
<accession>A0ABW5ZIR8</accession>
<name>A0ABW5ZIR8_9BACL</name>
<keyword evidence="3" id="KW-1185">Reference proteome</keyword>
<evidence type="ECO:0000256" key="1">
    <source>
        <dbReference type="SAM" id="Phobius"/>
    </source>
</evidence>
<proteinExistence type="predicted"/>
<evidence type="ECO:0000313" key="3">
    <source>
        <dbReference type="Proteomes" id="UP001597561"/>
    </source>
</evidence>
<evidence type="ECO:0008006" key="4">
    <source>
        <dbReference type="Google" id="ProtNLM"/>
    </source>
</evidence>
<feature type="transmembrane region" description="Helical" evidence="1">
    <location>
        <begin position="7"/>
        <end position="25"/>
    </location>
</feature>
<dbReference type="Proteomes" id="UP001597561">
    <property type="component" value="Unassembled WGS sequence"/>
</dbReference>
<dbReference type="RefSeq" id="WP_204730934.1">
    <property type="nucleotide sequence ID" value="NZ_JAFBDK010000029.1"/>
</dbReference>
<dbReference type="EMBL" id="JBHUPG010000023">
    <property type="protein sequence ID" value="MFD2912840.1"/>
    <property type="molecule type" value="Genomic_DNA"/>
</dbReference>